<dbReference type="InterPro" id="IPR002692">
    <property type="entry name" value="S45"/>
</dbReference>
<dbReference type="InterPro" id="IPR014395">
    <property type="entry name" value="Pen/GL7ACA/AHL_acylase"/>
</dbReference>
<organism evidence="5 6">
    <name type="scientific">Streptacidiphilus monticola</name>
    <dbReference type="NCBI Taxonomy" id="2161674"/>
    <lineage>
        <taxon>Bacteria</taxon>
        <taxon>Bacillati</taxon>
        <taxon>Actinomycetota</taxon>
        <taxon>Actinomycetes</taxon>
        <taxon>Kitasatosporales</taxon>
        <taxon>Streptomycetaceae</taxon>
        <taxon>Streptacidiphilus</taxon>
    </lineage>
</organism>
<gene>
    <name evidence="5" type="ORF">ACFP3V_10325</name>
</gene>
<evidence type="ECO:0000256" key="4">
    <source>
        <dbReference type="SAM" id="MobiDB-lite"/>
    </source>
</evidence>
<dbReference type="Pfam" id="PF01804">
    <property type="entry name" value="Penicil_amidase"/>
    <property type="match status" value="1"/>
</dbReference>
<evidence type="ECO:0000313" key="6">
    <source>
        <dbReference type="Proteomes" id="UP001596174"/>
    </source>
</evidence>
<dbReference type="Gene3D" id="3.60.20.10">
    <property type="entry name" value="Glutamine Phosphoribosylpyrophosphate, subunit 1, domain 1"/>
    <property type="match status" value="2"/>
</dbReference>
<keyword evidence="6" id="KW-1185">Reference proteome</keyword>
<evidence type="ECO:0000256" key="3">
    <source>
        <dbReference type="ARBA" id="ARBA00023145"/>
    </source>
</evidence>
<feature type="compositionally biased region" description="Polar residues" evidence="4">
    <location>
        <begin position="261"/>
        <end position="281"/>
    </location>
</feature>
<proteinExistence type="inferred from homology"/>
<dbReference type="EMBL" id="JBHSQJ010000036">
    <property type="protein sequence ID" value="MFC5907615.1"/>
    <property type="molecule type" value="Genomic_DNA"/>
</dbReference>
<keyword evidence="3" id="KW-0865">Zymogen</keyword>
<reference evidence="6" key="1">
    <citation type="journal article" date="2019" name="Int. J. Syst. Evol. Microbiol.">
        <title>The Global Catalogue of Microorganisms (GCM) 10K type strain sequencing project: providing services to taxonomists for standard genome sequencing and annotation.</title>
        <authorList>
            <consortium name="The Broad Institute Genomics Platform"/>
            <consortium name="The Broad Institute Genome Sequencing Center for Infectious Disease"/>
            <person name="Wu L."/>
            <person name="Ma J."/>
        </authorList>
    </citation>
    <scope>NUCLEOTIDE SEQUENCE [LARGE SCALE GENOMIC DNA]</scope>
    <source>
        <strain evidence="6">JCM 4816</strain>
    </source>
</reference>
<dbReference type="RefSeq" id="WP_380582215.1">
    <property type="nucleotide sequence ID" value="NZ_JBHSQJ010000036.1"/>
</dbReference>
<comment type="caution">
    <text evidence="5">The sequence shown here is derived from an EMBL/GenBank/DDBJ whole genome shotgun (WGS) entry which is preliminary data.</text>
</comment>
<dbReference type="Gene3D" id="1.10.439.10">
    <property type="entry name" value="Penicillin Amidohydrolase, domain 1"/>
    <property type="match status" value="1"/>
</dbReference>
<dbReference type="Gene3D" id="2.30.120.10">
    <property type="match status" value="1"/>
</dbReference>
<name>A0ABW1G0X5_9ACTN</name>
<dbReference type="InterPro" id="IPR023343">
    <property type="entry name" value="Penicillin_amidase_dom1"/>
</dbReference>
<keyword evidence="2" id="KW-0378">Hydrolase</keyword>
<feature type="region of interest" description="Disordered" evidence="4">
    <location>
        <begin position="254"/>
        <end position="287"/>
    </location>
</feature>
<evidence type="ECO:0000256" key="2">
    <source>
        <dbReference type="ARBA" id="ARBA00022801"/>
    </source>
</evidence>
<dbReference type="PIRSF" id="PIRSF001227">
    <property type="entry name" value="Pen_acylase"/>
    <property type="match status" value="1"/>
</dbReference>
<comment type="similarity">
    <text evidence="1">Belongs to the peptidase S45 family.</text>
</comment>
<dbReference type="SUPFAM" id="SSF56235">
    <property type="entry name" value="N-terminal nucleophile aminohydrolases (Ntn hydrolases)"/>
    <property type="match status" value="1"/>
</dbReference>
<accession>A0ABW1G0X5</accession>
<dbReference type="PANTHER" id="PTHR34218">
    <property type="entry name" value="PEPTIDASE S45 PENICILLIN AMIDASE"/>
    <property type="match status" value="1"/>
</dbReference>
<dbReference type="CDD" id="cd03747">
    <property type="entry name" value="Ntn_PGA_like"/>
    <property type="match status" value="1"/>
</dbReference>
<evidence type="ECO:0000256" key="1">
    <source>
        <dbReference type="ARBA" id="ARBA00006586"/>
    </source>
</evidence>
<dbReference type="PANTHER" id="PTHR34218:SF4">
    <property type="entry name" value="ACYL-HOMOSERINE LACTONE ACYLASE QUIP"/>
    <property type="match status" value="1"/>
</dbReference>
<dbReference type="Proteomes" id="UP001596174">
    <property type="component" value="Unassembled WGS sequence"/>
</dbReference>
<dbReference type="InterPro" id="IPR029055">
    <property type="entry name" value="Ntn_hydrolases_N"/>
</dbReference>
<dbReference type="InterPro" id="IPR043146">
    <property type="entry name" value="Penicillin_amidase_N_B-knob"/>
</dbReference>
<protein>
    <submittedName>
        <fullName evidence="5">Penicillin acylase family protein</fullName>
    </submittedName>
</protein>
<evidence type="ECO:0000313" key="5">
    <source>
        <dbReference type="EMBL" id="MFC5907615.1"/>
    </source>
</evidence>
<sequence>MPRSKKKFRRLRLLVLLVVLLLVAGVGLGGWLGVRTVQSSFAQTTGTLKLTGLSAPVQVLRDDKGIPQIYADTPEDLYRAQGYVQAQDRFWQMDVDRHVTAGTLSSMFGSGQVETDAFIRTMGWHAVAQKEWNDPTLLAPDTRKYLQAYSDGVNAWLDQHPGGAGASLEYALLGVAHSGYTPAKWTPVDTLSWLKAMAWDLSGNLQQEVDRSILSGSFSREQIDELYPAYPYADKGTILQTGKVTGGAYQPADSGAGASGGKNTATQASWQGVSSAKSASRPTDGATQAAQALAANLEKIPALLGTAGSTGIGSNSWVVSGKYTTTGKPLLANDPHLTPALPSIWYQMGLHCNSLSTACPYDVSGFTFPGMPGVVIGHNQTISWGFTNVGADVQDLYLEQVTSPDTYLYDGKDTRFVTHQETIQVAGGSDQTITVRATQDGMPIISDHSTEQQTVGRNAPVSGTAAPRGAGYAIALRWTALDPNNTMDAVFEIDRATDFSQFRKAAQDFAVPAQNMIYADTKGHIGYQMPGWIPIRAKGDDGTYPMPGWTSAYKWKGRVPPQALPWTEDPASGYIVTANQAVVDGSYPYLITDDWEYGTRSEQISSMIQKKLAGGLGRISPEDMLSMQQDDTSVFARTLVPYLLKIKLKDPYFIQAQNLLKDWDFQQDSDSAAAAYYNAVWDQLLKLAFDQKFPAALRATSDCIMVVPEGTAAVPADDVNGKPKREKVCGLRDGSNAQPDGGDRWTAVVAQLLKDPNNDWWSWTNSLGDTYHGRDSVLAQALVEGRKLLTSLMGKDISGWSWGRVHTLELKERTIGSDDSSVFSGIGHTLLNRGPYALSGGTAAVDAESWNAAQGFQVDEAPSMRMVVDLSDLDKSHWINIGGASGHAYAAHYNDQTPLWASGQTLPWAYSRAAVAAATKDKLTLSP</sequence>